<evidence type="ECO:0000313" key="11">
    <source>
        <dbReference type="Proteomes" id="UP000280501"/>
    </source>
</evidence>
<dbReference type="InterPro" id="IPR000060">
    <property type="entry name" value="BCCT_transptr"/>
</dbReference>
<organism evidence="10 11">
    <name type="scientific">Myceligenerans xiligouense</name>
    <dbReference type="NCBI Taxonomy" id="253184"/>
    <lineage>
        <taxon>Bacteria</taxon>
        <taxon>Bacillati</taxon>
        <taxon>Actinomycetota</taxon>
        <taxon>Actinomycetes</taxon>
        <taxon>Micrococcales</taxon>
        <taxon>Promicromonosporaceae</taxon>
        <taxon>Myceligenerans</taxon>
    </lineage>
</organism>
<dbReference type="PANTHER" id="PTHR30047:SF7">
    <property type="entry name" value="HIGH-AFFINITY CHOLINE TRANSPORT PROTEIN"/>
    <property type="match status" value="1"/>
</dbReference>
<proteinExistence type="inferred from homology"/>
<keyword evidence="7 9" id="KW-0472">Membrane</keyword>
<gene>
    <name evidence="10" type="ORF">EDD34_3414</name>
</gene>
<keyword evidence="4" id="KW-1003">Cell membrane</keyword>
<feature type="transmembrane region" description="Helical" evidence="9">
    <location>
        <begin position="424"/>
        <end position="445"/>
    </location>
</feature>
<keyword evidence="11" id="KW-1185">Reference proteome</keyword>
<dbReference type="AlphaFoldDB" id="A0A3N4ZBB3"/>
<keyword evidence="5 9" id="KW-0812">Transmembrane</keyword>
<feature type="transmembrane region" description="Helical" evidence="9">
    <location>
        <begin position="206"/>
        <end position="231"/>
    </location>
</feature>
<feature type="transmembrane region" description="Helical" evidence="9">
    <location>
        <begin position="341"/>
        <end position="358"/>
    </location>
</feature>
<reference evidence="10 11" key="1">
    <citation type="submission" date="2018-11" db="EMBL/GenBank/DDBJ databases">
        <title>Sequencing the genomes of 1000 actinobacteria strains.</title>
        <authorList>
            <person name="Klenk H.-P."/>
        </authorList>
    </citation>
    <scope>NUCLEOTIDE SEQUENCE [LARGE SCALE GENOMIC DNA]</scope>
    <source>
        <strain evidence="10 11">DSM 15700</strain>
    </source>
</reference>
<keyword evidence="6 9" id="KW-1133">Transmembrane helix</keyword>
<feature type="transmembrane region" description="Helical" evidence="9">
    <location>
        <begin position="65"/>
        <end position="92"/>
    </location>
</feature>
<feature type="transmembrane region" description="Helical" evidence="9">
    <location>
        <begin position="27"/>
        <end position="45"/>
    </location>
</feature>
<sequence>MAVDQQVTASDEQEAPERRRLIAAPRVFYPAAGLLLVFVLATAIFPEWMGSWISAANTTVVGELGWWYIGVVAFFVFFSIWLAVSPMGAIVLAKDDDDEPDFSLGSWFAMLFAAGMGIGLVYWGVAEPLSHYAAVPPGEAGATGALAAKSAMDVTFLHWGLHAWAIYVVVGLAVAYSVHRRGNPISIRWALYPLLGNRIRGFWGDVIDVIAILGTLFGVATSLGLGVSQIGAGLGYLGLVELDEAGNPSTWLLIGLIIVITAIALVSVVTGVDKGIKWLSNINMGLAIGLVVFVLVVGPTVFILSDFLTQIGSYLTNFFALTFNARPFTEGGKEWLGGWTTYYWGWWMSWAPFVGVFIARISKGRTVREFIFGVLLVPTVVTFLWFSVMGGSGLYRELFGEGGIVDADGLVNSNTALFQLLDGFPLAAVTSTVAVILIVIFFVTSSDSGSFVVDMLSSGGDPNPPAWSRAFWAAMEGAIAAVLLWVGLQAAASGLDVNPLGALQTMAILLALPFSIVMLMMCFATARALLRENKLREREQRRWYAGQIAQDIYDLENGDGKGDGKVKARLRGRQKGR</sequence>
<feature type="compositionally biased region" description="Basic residues" evidence="8">
    <location>
        <begin position="567"/>
        <end position="577"/>
    </location>
</feature>
<keyword evidence="3" id="KW-0813">Transport</keyword>
<dbReference type="RefSeq" id="WP_170177111.1">
    <property type="nucleotide sequence ID" value="NZ_RKQZ01000001.1"/>
</dbReference>
<evidence type="ECO:0000256" key="7">
    <source>
        <dbReference type="ARBA" id="ARBA00023136"/>
    </source>
</evidence>
<evidence type="ECO:0000256" key="3">
    <source>
        <dbReference type="ARBA" id="ARBA00022448"/>
    </source>
</evidence>
<feature type="transmembrane region" description="Helical" evidence="9">
    <location>
        <begin position="506"/>
        <end position="530"/>
    </location>
</feature>
<evidence type="ECO:0000256" key="9">
    <source>
        <dbReference type="SAM" id="Phobius"/>
    </source>
</evidence>
<evidence type="ECO:0000256" key="2">
    <source>
        <dbReference type="ARBA" id="ARBA00005658"/>
    </source>
</evidence>
<accession>A0A3N4ZBB3</accession>
<protein>
    <submittedName>
        <fullName evidence="10">Choline/glycine/proline betaine transport protein</fullName>
    </submittedName>
</protein>
<feature type="transmembrane region" description="Helical" evidence="9">
    <location>
        <begin position="370"/>
        <end position="388"/>
    </location>
</feature>
<dbReference type="GO" id="GO:0022857">
    <property type="term" value="F:transmembrane transporter activity"/>
    <property type="evidence" value="ECO:0007669"/>
    <property type="project" value="InterPro"/>
</dbReference>
<feature type="transmembrane region" description="Helical" evidence="9">
    <location>
        <begin position="284"/>
        <end position="305"/>
    </location>
</feature>
<feature type="transmembrane region" description="Helical" evidence="9">
    <location>
        <begin position="251"/>
        <end position="272"/>
    </location>
</feature>
<evidence type="ECO:0000256" key="8">
    <source>
        <dbReference type="SAM" id="MobiDB-lite"/>
    </source>
</evidence>
<evidence type="ECO:0000256" key="4">
    <source>
        <dbReference type="ARBA" id="ARBA00022475"/>
    </source>
</evidence>
<comment type="caution">
    <text evidence="10">The sequence shown here is derived from an EMBL/GenBank/DDBJ whole genome shotgun (WGS) entry which is preliminary data.</text>
</comment>
<dbReference type="Proteomes" id="UP000280501">
    <property type="component" value="Unassembled WGS sequence"/>
</dbReference>
<feature type="transmembrane region" description="Helical" evidence="9">
    <location>
        <begin position="156"/>
        <end position="178"/>
    </location>
</feature>
<dbReference type="NCBIfam" id="TIGR00842">
    <property type="entry name" value="bcct"/>
    <property type="match status" value="1"/>
</dbReference>
<dbReference type="EMBL" id="RKQZ01000001">
    <property type="protein sequence ID" value="RPF22742.1"/>
    <property type="molecule type" value="Genomic_DNA"/>
</dbReference>
<evidence type="ECO:0000256" key="1">
    <source>
        <dbReference type="ARBA" id="ARBA00004651"/>
    </source>
</evidence>
<evidence type="ECO:0000256" key="5">
    <source>
        <dbReference type="ARBA" id="ARBA00022692"/>
    </source>
</evidence>
<evidence type="ECO:0000313" key="10">
    <source>
        <dbReference type="EMBL" id="RPF22742.1"/>
    </source>
</evidence>
<feature type="region of interest" description="Disordered" evidence="8">
    <location>
        <begin position="558"/>
        <end position="577"/>
    </location>
</feature>
<comment type="similarity">
    <text evidence="2">Belongs to the BCCT transporter (TC 2.A.15) family.</text>
</comment>
<evidence type="ECO:0000256" key="6">
    <source>
        <dbReference type="ARBA" id="ARBA00022989"/>
    </source>
</evidence>
<dbReference type="Pfam" id="PF02028">
    <property type="entry name" value="BCCT"/>
    <property type="match status" value="1"/>
</dbReference>
<feature type="transmembrane region" description="Helical" evidence="9">
    <location>
        <begin position="466"/>
        <end position="486"/>
    </location>
</feature>
<dbReference type="GO" id="GO:0005886">
    <property type="term" value="C:plasma membrane"/>
    <property type="evidence" value="ECO:0007669"/>
    <property type="project" value="UniProtKB-SubCell"/>
</dbReference>
<dbReference type="PANTHER" id="PTHR30047">
    <property type="entry name" value="HIGH-AFFINITY CHOLINE TRANSPORT PROTEIN-RELATED"/>
    <property type="match status" value="1"/>
</dbReference>
<name>A0A3N4ZBB3_9MICO</name>
<feature type="transmembrane region" description="Helical" evidence="9">
    <location>
        <begin position="104"/>
        <end position="125"/>
    </location>
</feature>
<comment type="subcellular location">
    <subcellularLocation>
        <location evidence="1">Cell membrane</location>
        <topology evidence="1">Multi-pass membrane protein</topology>
    </subcellularLocation>
</comment>